<reference evidence="1" key="1">
    <citation type="journal article" date="2014" name="Front. Microbiol.">
        <title>High frequency of phylogenetically diverse reductive dehalogenase-homologous genes in deep subseafloor sedimentary metagenomes.</title>
        <authorList>
            <person name="Kawai M."/>
            <person name="Futagami T."/>
            <person name="Toyoda A."/>
            <person name="Takaki Y."/>
            <person name="Nishi S."/>
            <person name="Hori S."/>
            <person name="Arai W."/>
            <person name="Tsubouchi T."/>
            <person name="Morono Y."/>
            <person name="Uchiyama I."/>
            <person name="Ito T."/>
            <person name="Fujiyama A."/>
            <person name="Inagaki F."/>
            <person name="Takami H."/>
        </authorList>
    </citation>
    <scope>NUCLEOTIDE SEQUENCE</scope>
    <source>
        <strain evidence="1">Expedition CK06-06</strain>
    </source>
</reference>
<gene>
    <name evidence="1" type="ORF">S01H1_41379</name>
</gene>
<feature type="non-terminal residue" evidence="1">
    <location>
        <position position="66"/>
    </location>
</feature>
<organism evidence="1">
    <name type="scientific">marine sediment metagenome</name>
    <dbReference type="NCBI Taxonomy" id="412755"/>
    <lineage>
        <taxon>unclassified sequences</taxon>
        <taxon>metagenomes</taxon>
        <taxon>ecological metagenomes</taxon>
    </lineage>
</organism>
<sequence length="66" mass="7281">MAAQIETAQVIQFSSAVHLAAQQMRARFAPLFQVKQLTGKSYAYDGVGSIEAQELTGRFNRVTFSD</sequence>
<evidence type="ECO:0000313" key="1">
    <source>
        <dbReference type="EMBL" id="GAG12954.1"/>
    </source>
</evidence>
<accession>X0V490</accession>
<dbReference type="AlphaFoldDB" id="X0V490"/>
<proteinExistence type="predicted"/>
<comment type="caution">
    <text evidence="1">The sequence shown here is derived from an EMBL/GenBank/DDBJ whole genome shotgun (WGS) entry which is preliminary data.</text>
</comment>
<protein>
    <submittedName>
        <fullName evidence="1">Uncharacterized protein</fullName>
    </submittedName>
</protein>
<dbReference type="EMBL" id="BARS01026242">
    <property type="protein sequence ID" value="GAG12954.1"/>
    <property type="molecule type" value="Genomic_DNA"/>
</dbReference>
<name>X0V490_9ZZZZ</name>